<organism evidence="3 4">
    <name type="scientific">Quercus lobata</name>
    <name type="common">Valley oak</name>
    <dbReference type="NCBI Taxonomy" id="97700"/>
    <lineage>
        <taxon>Eukaryota</taxon>
        <taxon>Viridiplantae</taxon>
        <taxon>Streptophyta</taxon>
        <taxon>Embryophyta</taxon>
        <taxon>Tracheophyta</taxon>
        <taxon>Spermatophyta</taxon>
        <taxon>Magnoliopsida</taxon>
        <taxon>eudicotyledons</taxon>
        <taxon>Gunneridae</taxon>
        <taxon>Pentapetalae</taxon>
        <taxon>rosids</taxon>
        <taxon>fabids</taxon>
        <taxon>Fagales</taxon>
        <taxon>Fagaceae</taxon>
        <taxon>Quercus</taxon>
    </lineage>
</organism>
<reference evidence="3 4" key="1">
    <citation type="journal article" date="2016" name="G3 (Bethesda)">
        <title>First Draft Assembly and Annotation of the Genome of a California Endemic Oak Quercus lobata Nee (Fagaceae).</title>
        <authorList>
            <person name="Sork V.L."/>
            <person name="Fitz-Gibbon S.T."/>
            <person name="Puiu D."/>
            <person name="Crepeau M."/>
            <person name="Gugger P.F."/>
            <person name="Sherman R."/>
            <person name="Stevens K."/>
            <person name="Langley C.H."/>
            <person name="Pellegrini M."/>
            <person name="Salzberg S.L."/>
        </authorList>
    </citation>
    <scope>NUCLEOTIDE SEQUENCE [LARGE SCALE GENOMIC DNA]</scope>
    <source>
        <strain evidence="3 4">cv. SW786</strain>
    </source>
</reference>
<dbReference type="RefSeq" id="XP_030936589.1">
    <property type="nucleotide sequence ID" value="XM_031080729.1"/>
</dbReference>
<dbReference type="InParanoid" id="A0A7N2MKA5"/>
<evidence type="ECO:0000256" key="1">
    <source>
        <dbReference type="PROSITE-ProRule" id="PRU00169"/>
    </source>
</evidence>
<reference evidence="3" key="2">
    <citation type="submission" date="2021-01" db="UniProtKB">
        <authorList>
            <consortium name="EnsemblPlants"/>
        </authorList>
    </citation>
    <scope>IDENTIFICATION</scope>
</reference>
<evidence type="ECO:0000313" key="3">
    <source>
        <dbReference type="EnsemblPlants" id="QL09p044061:mrna"/>
    </source>
</evidence>
<dbReference type="Gramene" id="QL09p044061:mrna">
    <property type="protein sequence ID" value="QL09p044061:mrna"/>
    <property type="gene ID" value="QL09p044061"/>
</dbReference>
<dbReference type="PANTHER" id="PTHR43228">
    <property type="entry name" value="TWO-COMPONENT RESPONSE REGULATOR"/>
    <property type="match status" value="1"/>
</dbReference>
<dbReference type="InterPro" id="IPR052048">
    <property type="entry name" value="ST_Response_Regulator"/>
</dbReference>
<name>A0A7N2MKA5_QUELO</name>
<dbReference type="GO" id="GO:0000160">
    <property type="term" value="P:phosphorelay signal transduction system"/>
    <property type="evidence" value="ECO:0007669"/>
    <property type="project" value="InterPro"/>
</dbReference>
<dbReference type="KEGG" id="qlo:115961814"/>
<gene>
    <name evidence="3" type="primary">LOC115961814</name>
</gene>
<feature type="domain" description="Response regulatory" evidence="2">
    <location>
        <begin position="28"/>
        <end position="143"/>
    </location>
</feature>
<dbReference type="GeneID" id="115961814"/>
<dbReference type="PANTHER" id="PTHR43228:SF17">
    <property type="entry name" value="HISTIDINE KINASE RESPONSE REGULATOR AND TRANSCRIPTION FACTOR RR-A-TYPE FAMILY-RELATED"/>
    <property type="match status" value="1"/>
</dbReference>
<dbReference type="SMART" id="SM00448">
    <property type="entry name" value="REC"/>
    <property type="match status" value="1"/>
</dbReference>
<dbReference type="Proteomes" id="UP000594261">
    <property type="component" value="Chromosome 9"/>
</dbReference>
<accession>A0A7N2MKA5</accession>
<keyword evidence="4" id="KW-1185">Reference proteome</keyword>
<protein>
    <recommendedName>
        <fullName evidence="2">Response regulatory domain-containing protein</fullName>
    </recommendedName>
</protein>
<dbReference type="Pfam" id="PF00072">
    <property type="entry name" value="Response_reg"/>
    <property type="match status" value="1"/>
</dbReference>
<dbReference type="InterPro" id="IPR001789">
    <property type="entry name" value="Sig_transdc_resp-reg_receiver"/>
</dbReference>
<dbReference type="AlphaFoldDB" id="A0A7N2MKA5"/>
<sequence>MGAAVDHVSPMGMSGGSGQRFSCKNKLTALVVDNGGVCQAIQTAILRSYGVETEAVETGEAAVELIASGATFNLIIIEMLLPFMNGPETAKQIRAMGAQSKILGITAFFDERDQQEFLAAGADKYIEKPLSPEIVIPIIRKLDN</sequence>
<dbReference type="InterPro" id="IPR011006">
    <property type="entry name" value="CheY-like_superfamily"/>
</dbReference>
<evidence type="ECO:0000259" key="2">
    <source>
        <dbReference type="PROSITE" id="PS50110"/>
    </source>
</evidence>
<dbReference type="OMA" id="PCEIHEA"/>
<dbReference type="EMBL" id="LRBV02000009">
    <property type="status" value="NOT_ANNOTATED_CDS"/>
    <property type="molecule type" value="Genomic_DNA"/>
</dbReference>
<dbReference type="CDD" id="cd17546">
    <property type="entry name" value="REC_hyHK_CKI1_RcsC-like"/>
    <property type="match status" value="1"/>
</dbReference>
<dbReference type="PROSITE" id="PS50110">
    <property type="entry name" value="RESPONSE_REGULATORY"/>
    <property type="match status" value="1"/>
</dbReference>
<dbReference type="SUPFAM" id="SSF52172">
    <property type="entry name" value="CheY-like"/>
    <property type="match status" value="1"/>
</dbReference>
<evidence type="ECO:0000313" key="4">
    <source>
        <dbReference type="Proteomes" id="UP000594261"/>
    </source>
</evidence>
<dbReference type="Gene3D" id="3.40.50.2300">
    <property type="match status" value="1"/>
</dbReference>
<dbReference type="EnsemblPlants" id="QL09p044061:mrna">
    <property type="protein sequence ID" value="QL09p044061:mrna"/>
    <property type="gene ID" value="QL09p044061"/>
</dbReference>
<proteinExistence type="predicted"/>
<dbReference type="OrthoDB" id="21225at2759"/>
<comment type="caution">
    <text evidence="1">Lacks conserved residue(s) required for the propagation of feature annotation.</text>
</comment>